<dbReference type="InterPro" id="IPR055411">
    <property type="entry name" value="LRR_FXL15/At3g58940/PEG3-like"/>
</dbReference>
<protein>
    <recommendedName>
        <fullName evidence="4">F-box domain-containing protein</fullName>
    </recommendedName>
</protein>
<dbReference type="Pfam" id="PF00646">
    <property type="entry name" value="F-box"/>
    <property type="match status" value="1"/>
</dbReference>
<dbReference type="EMBL" id="CM000144">
    <property type="protein sequence ID" value="EEE67364.1"/>
    <property type="molecule type" value="Genomic_DNA"/>
</dbReference>
<proteinExistence type="predicted"/>
<name>B9FXS7_ORYSJ</name>
<evidence type="ECO:0000259" key="2">
    <source>
        <dbReference type="Pfam" id="PF24758"/>
    </source>
</evidence>
<dbReference type="InterPro" id="IPR001810">
    <property type="entry name" value="F-box_dom"/>
</dbReference>
<dbReference type="AlphaFoldDB" id="B9FXS7"/>
<organism evidence="3">
    <name type="scientific">Oryza sativa subsp. japonica</name>
    <name type="common">Rice</name>
    <dbReference type="NCBI Taxonomy" id="39947"/>
    <lineage>
        <taxon>Eukaryota</taxon>
        <taxon>Viridiplantae</taxon>
        <taxon>Streptophyta</taxon>
        <taxon>Embryophyta</taxon>
        <taxon>Tracheophyta</taxon>
        <taxon>Spermatophyta</taxon>
        <taxon>Magnoliopsida</taxon>
        <taxon>Liliopsida</taxon>
        <taxon>Poales</taxon>
        <taxon>Poaceae</taxon>
        <taxon>BOP clade</taxon>
        <taxon>Oryzoideae</taxon>
        <taxon>Oryzeae</taxon>
        <taxon>Oryzinae</taxon>
        <taxon>Oryza</taxon>
        <taxon>Oryza sativa</taxon>
    </lineage>
</organism>
<evidence type="ECO:0000313" key="3">
    <source>
        <dbReference type="EMBL" id="EEE67364.1"/>
    </source>
</evidence>
<feature type="domain" description="F-box" evidence="1">
    <location>
        <begin position="34"/>
        <end position="74"/>
    </location>
</feature>
<dbReference type="Pfam" id="PF24758">
    <property type="entry name" value="LRR_At5g56370"/>
    <property type="match status" value="1"/>
</dbReference>
<dbReference type="InterPro" id="IPR055312">
    <property type="entry name" value="FBL15-like"/>
</dbReference>
<dbReference type="InterPro" id="IPR036047">
    <property type="entry name" value="F-box-like_dom_sf"/>
</dbReference>
<reference evidence="3" key="1">
    <citation type="journal article" date="2005" name="PLoS Biol.">
        <title>The genomes of Oryza sativa: a history of duplications.</title>
        <authorList>
            <person name="Yu J."/>
            <person name="Wang J."/>
            <person name="Lin W."/>
            <person name="Li S."/>
            <person name="Li H."/>
            <person name="Zhou J."/>
            <person name="Ni P."/>
            <person name="Dong W."/>
            <person name="Hu S."/>
            <person name="Zeng C."/>
            <person name="Zhang J."/>
            <person name="Zhang Y."/>
            <person name="Li R."/>
            <person name="Xu Z."/>
            <person name="Li S."/>
            <person name="Li X."/>
            <person name="Zheng H."/>
            <person name="Cong L."/>
            <person name="Lin L."/>
            <person name="Yin J."/>
            <person name="Geng J."/>
            <person name="Li G."/>
            <person name="Shi J."/>
            <person name="Liu J."/>
            <person name="Lv H."/>
            <person name="Li J."/>
            <person name="Wang J."/>
            <person name="Deng Y."/>
            <person name="Ran L."/>
            <person name="Shi X."/>
            <person name="Wang X."/>
            <person name="Wu Q."/>
            <person name="Li C."/>
            <person name="Ren X."/>
            <person name="Wang J."/>
            <person name="Wang X."/>
            <person name="Li D."/>
            <person name="Liu D."/>
            <person name="Zhang X."/>
            <person name="Ji Z."/>
            <person name="Zhao W."/>
            <person name="Sun Y."/>
            <person name="Zhang Z."/>
            <person name="Bao J."/>
            <person name="Han Y."/>
            <person name="Dong L."/>
            <person name="Ji J."/>
            <person name="Chen P."/>
            <person name="Wu S."/>
            <person name="Liu J."/>
            <person name="Xiao Y."/>
            <person name="Bu D."/>
            <person name="Tan J."/>
            <person name="Yang L."/>
            <person name="Ye C."/>
            <person name="Zhang J."/>
            <person name="Xu J."/>
            <person name="Zhou Y."/>
            <person name="Yu Y."/>
            <person name="Zhang B."/>
            <person name="Zhuang S."/>
            <person name="Wei H."/>
            <person name="Liu B."/>
            <person name="Lei M."/>
            <person name="Yu H."/>
            <person name="Li Y."/>
            <person name="Xu H."/>
            <person name="Wei S."/>
            <person name="He X."/>
            <person name="Fang L."/>
            <person name="Zhang Z."/>
            <person name="Zhang Y."/>
            <person name="Huang X."/>
            <person name="Su Z."/>
            <person name="Tong W."/>
            <person name="Li J."/>
            <person name="Tong Z."/>
            <person name="Li S."/>
            <person name="Ye J."/>
            <person name="Wang L."/>
            <person name="Fang L."/>
            <person name="Lei T."/>
            <person name="Chen C."/>
            <person name="Chen H."/>
            <person name="Xu Z."/>
            <person name="Li H."/>
            <person name="Huang H."/>
            <person name="Zhang F."/>
            <person name="Xu H."/>
            <person name="Li N."/>
            <person name="Zhao C."/>
            <person name="Li S."/>
            <person name="Dong L."/>
            <person name="Huang Y."/>
            <person name="Li L."/>
            <person name="Xi Y."/>
            <person name="Qi Q."/>
            <person name="Li W."/>
            <person name="Zhang B."/>
            <person name="Hu W."/>
            <person name="Zhang Y."/>
            <person name="Tian X."/>
            <person name="Jiao Y."/>
            <person name="Liang X."/>
            <person name="Jin J."/>
            <person name="Gao L."/>
            <person name="Zheng W."/>
            <person name="Hao B."/>
            <person name="Liu S."/>
            <person name="Wang W."/>
            <person name="Yuan L."/>
            <person name="Cao M."/>
            <person name="McDermott J."/>
            <person name="Samudrala R."/>
            <person name="Wang J."/>
            <person name="Wong G.K."/>
            <person name="Yang H."/>
        </authorList>
    </citation>
    <scope>NUCLEOTIDE SEQUENCE [LARGE SCALE GENOMIC DNA]</scope>
</reference>
<dbReference type="InterPro" id="IPR053781">
    <property type="entry name" value="F-box_AtFBL13-like"/>
</dbReference>
<sequence>MARDGSSSPAKLERDERAPVVSVGAAAYEGPDRISSLADALLHHILVFLPVVEAIRTCVLSRRWARVWTGLPRLRLDDGAAEAVGSFPALVDGVLRRYDARVNLRDLTVSAHVGEEEELGGLENDDVVSLVGAAARLVTGRFRLDVSRGINISEDYDEEANLLALPCFERATEIAISIADMAVQLAPDDHRGRTFAHLTKLHLSNTFVADEGELLSEVVSHGCPCLKTLELIDIHAGARELTIHTTSLLTLCVVSINDLQLLDVDAANLRWMKVKDCFDIDAAETEGSAMSLLTPAMEEFYWKDCCPEEVKLVREPAGFIHKIACVDSASTNLSFISGSQSFYTRILQLFSSTCTEVLQIEFPIKPESEEQKKFLHTVDLPYCLELELIVEKKEHTLAPTIVHLLKKSRWIKRFSLEICPKKNHIQCEPNCTCRQPPNWRDQEISLGSLEELSINGFGGTYDEKQLVQHACSPNCSCDWPPNWRDNKDISMRSLGEVEILNFGGKEHELDLLRVLVRVATVLRRIRITCHRSLSAWERLSAVIQSFARPEISVEVSQDTPSMQPQ</sequence>
<evidence type="ECO:0000259" key="1">
    <source>
        <dbReference type="Pfam" id="PF00646"/>
    </source>
</evidence>
<accession>B9FXS7</accession>
<dbReference type="PANTHER" id="PTHR34709">
    <property type="entry name" value="OS10G0396666 PROTEIN"/>
    <property type="match status" value="1"/>
</dbReference>
<reference evidence="3" key="2">
    <citation type="submission" date="2008-12" db="EMBL/GenBank/DDBJ databases">
        <title>Improved gene annotation of the rice (Oryza sativa) genomes.</title>
        <authorList>
            <person name="Wang J."/>
            <person name="Li R."/>
            <person name="Fan W."/>
            <person name="Huang Q."/>
            <person name="Zhang J."/>
            <person name="Zhou Y."/>
            <person name="Hu Y."/>
            <person name="Zi S."/>
            <person name="Li J."/>
            <person name="Ni P."/>
            <person name="Zheng H."/>
            <person name="Zhang Y."/>
            <person name="Zhao M."/>
            <person name="Hao Q."/>
            <person name="McDermott J."/>
            <person name="Samudrala R."/>
            <person name="Kristiansen K."/>
            <person name="Wong G.K.-S."/>
        </authorList>
    </citation>
    <scope>NUCLEOTIDE SEQUENCE</scope>
</reference>
<dbReference type="PANTHER" id="PTHR34709:SF52">
    <property type="entry name" value="OS07G0548100 PROTEIN"/>
    <property type="match status" value="1"/>
</dbReference>
<dbReference type="Proteomes" id="UP000007752">
    <property type="component" value="Chromosome 7"/>
</dbReference>
<gene>
    <name evidence="3" type="ORF">OsJ_24648</name>
</gene>
<dbReference type="SUPFAM" id="SSF81383">
    <property type="entry name" value="F-box domain"/>
    <property type="match status" value="1"/>
</dbReference>
<evidence type="ECO:0008006" key="4">
    <source>
        <dbReference type="Google" id="ProtNLM"/>
    </source>
</evidence>
<dbReference type="CDD" id="cd22160">
    <property type="entry name" value="F-box_AtFBL13-like"/>
    <property type="match status" value="1"/>
</dbReference>
<feature type="domain" description="F-box/LRR-repeat protein 15/At3g58940/PEG3-like LRR" evidence="2">
    <location>
        <begin position="180"/>
        <end position="272"/>
    </location>
</feature>